<reference evidence="5 6" key="1">
    <citation type="submission" date="2012-10" db="EMBL/GenBank/DDBJ databases">
        <authorList>
            <person name="Zafar N."/>
            <person name="Inman J."/>
            <person name="Hall N."/>
            <person name="Lorenzi H."/>
            <person name="Caler E."/>
        </authorList>
    </citation>
    <scope>NUCLEOTIDE SEQUENCE [LARGE SCALE GENOMIC DNA]</scope>
    <source>
        <strain evidence="5 6">IP1</strain>
    </source>
</reference>
<dbReference type="InterPro" id="IPR017441">
    <property type="entry name" value="Protein_kinase_ATP_BS"/>
</dbReference>
<protein>
    <submittedName>
        <fullName evidence="5">Serine-threonine protein kinase, putative</fullName>
    </submittedName>
</protein>
<dbReference type="Pfam" id="PF12895">
    <property type="entry name" value="ANAPC3"/>
    <property type="match status" value="1"/>
</dbReference>
<feature type="binding site" evidence="3">
    <location>
        <position position="181"/>
    </location>
    <ligand>
        <name>ATP</name>
        <dbReference type="ChEBI" id="CHEBI:30616"/>
    </ligand>
</feature>
<dbReference type="RefSeq" id="XP_004258043.1">
    <property type="nucleotide sequence ID" value="XM_004257995.1"/>
</dbReference>
<dbReference type="InterPro" id="IPR053215">
    <property type="entry name" value="TKL_Ser/Thr_kinase"/>
</dbReference>
<keyword evidence="5" id="KW-0808">Transferase</keyword>
<keyword evidence="5" id="KW-0418">Kinase</keyword>
<dbReference type="GeneID" id="14890360"/>
<dbReference type="InterPro" id="IPR008271">
    <property type="entry name" value="Ser/Thr_kinase_AS"/>
</dbReference>
<dbReference type="PROSITE" id="PS50011">
    <property type="entry name" value="PROTEIN_KINASE_DOM"/>
    <property type="match status" value="1"/>
</dbReference>
<name>A0A0A1U8U9_ENTIV</name>
<evidence type="ECO:0000313" key="6">
    <source>
        <dbReference type="Proteomes" id="UP000014680"/>
    </source>
</evidence>
<dbReference type="Pfam" id="PF00069">
    <property type="entry name" value="Pkinase"/>
    <property type="match status" value="1"/>
</dbReference>
<evidence type="ECO:0000256" key="2">
    <source>
        <dbReference type="ARBA" id="ARBA00022840"/>
    </source>
</evidence>
<dbReference type="GO" id="GO:0005524">
    <property type="term" value="F:ATP binding"/>
    <property type="evidence" value="ECO:0007669"/>
    <property type="project" value="UniProtKB-UniRule"/>
</dbReference>
<dbReference type="PROSITE" id="PS00107">
    <property type="entry name" value="PROTEIN_KINASE_ATP"/>
    <property type="match status" value="1"/>
</dbReference>
<keyword evidence="1 3" id="KW-0547">Nucleotide-binding</keyword>
<dbReference type="GO" id="GO:0004672">
    <property type="term" value="F:protein kinase activity"/>
    <property type="evidence" value="ECO:0007669"/>
    <property type="project" value="InterPro"/>
</dbReference>
<dbReference type="InterPro" id="IPR011009">
    <property type="entry name" value="Kinase-like_dom_sf"/>
</dbReference>
<dbReference type="PANTHER" id="PTHR45756:SF1">
    <property type="entry name" value="PROTEIN KINASE DOMAIN CONTAINING PROTEIN"/>
    <property type="match status" value="1"/>
</dbReference>
<dbReference type="SUPFAM" id="SSF81901">
    <property type="entry name" value="HCP-like"/>
    <property type="match status" value="2"/>
</dbReference>
<accession>A0A0A1U8U9</accession>
<evidence type="ECO:0000256" key="3">
    <source>
        <dbReference type="PROSITE-ProRule" id="PRU10141"/>
    </source>
</evidence>
<feature type="domain" description="Protein kinase" evidence="4">
    <location>
        <begin position="143"/>
        <end position="403"/>
    </location>
</feature>
<dbReference type="EMBL" id="KB206474">
    <property type="protein sequence ID" value="ELP91272.1"/>
    <property type="molecule type" value="Genomic_DNA"/>
</dbReference>
<organism evidence="5 6">
    <name type="scientific">Entamoeba invadens IP1</name>
    <dbReference type="NCBI Taxonomy" id="370355"/>
    <lineage>
        <taxon>Eukaryota</taxon>
        <taxon>Amoebozoa</taxon>
        <taxon>Evosea</taxon>
        <taxon>Archamoebae</taxon>
        <taxon>Mastigamoebida</taxon>
        <taxon>Entamoebidae</taxon>
        <taxon>Entamoeba</taxon>
    </lineage>
</organism>
<dbReference type="PANTHER" id="PTHR45756">
    <property type="entry name" value="PALMITOYLTRANSFERASE"/>
    <property type="match status" value="1"/>
</dbReference>
<evidence type="ECO:0000256" key="1">
    <source>
        <dbReference type="ARBA" id="ARBA00022741"/>
    </source>
</evidence>
<keyword evidence="6" id="KW-1185">Reference proteome</keyword>
<dbReference type="Gene3D" id="1.25.40.10">
    <property type="entry name" value="Tetratricopeptide repeat domain"/>
    <property type="match status" value="1"/>
</dbReference>
<dbReference type="PROSITE" id="PS00108">
    <property type="entry name" value="PROTEIN_KINASE_ST"/>
    <property type="match status" value="1"/>
</dbReference>
<dbReference type="KEGG" id="eiv:EIN_152590"/>
<dbReference type="AlphaFoldDB" id="A0A0A1U8U9"/>
<dbReference type="OrthoDB" id="26239at2759"/>
<dbReference type="Pfam" id="PF08238">
    <property type="entry name" value="Sel1"/>
    <property type="match status" value="7"/>
</dbReference>
<evidence type="ECO:0000313" key="5">
    <source>
        <dbReference type="EMBL" id="ELP91272.1"/>
    </source>
</evidence>
<sequence length="937" mass="104124">MDDFDFDPVGSESMVQASVDVLEERLVLKTPFFLSLKLFGGKLIPVMQETTEQLCVNNKTTHSICVEGKNVDTPTFSLSFYPKKLQICPNSQKFFAVILHPTCCTHINTKISIYVDASIYCEFDVSFKTQPSLWVNPEFVSGLSAEKVIGRGVSSVVFEGMYNSQKIAIKRVVGSPQLVAKELELLVNLRNPYLVQCFGMSYFEGSVHFLLELAPYGGFDTKMKIMSYELKMKVLLDVLKAIQFLHKNNVIHRDIKPANVVLFNYKKFIDINAKLADLGSATIYDENVGMTHIVGTVCYMAPEIMSGGNYGFECDTYSFGMMLYESISQREFFCGMSKVEIIKFVQEGNRPKKTSAIPSQVFSIIENCWNQNPKERLSIEQLIIQINKIRNPSNEIITSHPIIEKHGCVLSGLSPSISIHTICNSFLQDLGKKDTDDGVYYVATKLYRNGNYQQAIEVLQKRGSKTHLPSKKLLSKLLIRSGQIEEGVDLLIDCSQTDVQSQLKLIALINGGFVLTDKQKLSVLETLSSQENKEATFALAMKCMYESPKNLLKSERLLRRLMVDHYPQADLHLGIVLYMMQQDSESSKTALQLFQSSSVSGNMDGTNNCGVLYALGATGKIEMKTAMTFFEKAAIGGCGAAENNRGVLLFNGETGEKDYVSAVECFKRSGMMGSKEGMYNLAVCYFNGDGVPMNNVEGVTYLKQSAALGDSEAQCLLASCYEYGKGVSVDKQLSRYWTQTSATNGSSVGMFNVGCWYQVGDGVAQDSNTAFKWFKKSAKAGGVSGMCSLGKCYFCGEGVKEDKSKGVKWFLKASENGNGTAMYNLANCYYYGDGVEKSISSALQWSEKGMGVGYIKAELMFGKCLLRYYQFELSVNVFEDVISDGLVEGEYLLGECYLHGCGLKKDLFKALQCFEKCGEKGRCVSTRESWDTSLQFR</sequence>
<dbReference type="SMART" id="SM00220">
    <property type="entry name" value="S_TKc"/>
    <property type="match status" value="1"/>
</dbReference>
<dbReference type="SUPFAM" id="SSF56112">
    <property type="entry name" value="Protein kinase-like (PK-like)"/>
    <property type="match status" value="1"/>
</dbReference>
<dbReference type="SMART" id="SM00671">
    <property type="entry name" value="SEL1"/>
    <property type="match status" value="9"/>
</dbReference>
<dbReference type="InterPro" id="IPR011990">
    <property type="entry name" value="TPR-like_helical_dom_sf"/>
</dbReference>
<proteinExistence type="predicted"/>
<dbReference type="Gene3D" id="1.10.510.10">
    <property type="entry name" value="Transferase(Phosphotransferase) domain 1"/>
    <property type="match status" value="1"/>
</dbReference>
<evidence type="ECO:0000259" key="4">
    <source>
        <dbReference type="PROSITE" id="PS50011"/>
    </source>
</evidence>
<keyword evidence="2 3" id="KW-0067">ATP-binding</keyword>
<dbReference type="Gene3D" id="3.30.200.20">
    <property type="entry name" value="Phosphorylase Kinase, domain 1"/>
    <property type="match status" value="1"/>
</dbReference>
<dbReference type="InterPro" id="IPR006597">
    <property type="entry name" value="Sel1-like"/>
</dbReference>
<gene>
    <name evidence="5" type="ORF">EIN_152590</name>
</gene>
<dbReference type="VEuPathDB" id="AmoebaDB:EIN_152590"/>
<dbReference type="OMA" id="NEHENEI"/>
<dbReference type="Proteomes" id="UP000014680">
    <property type="component" value="Unassembled WGS sequence"/>
</dbReference>
<dbReference type="InterPro" id="IPR000719">
    <property type="entry name" value="Prot_kinase_dom"/>
</dbReference>